<dbReference type="Gene3D" id="3.40.50.720">
    <property type="entry name" value="NAD(P)-binding Rossmann-like Domain"/>
    <property type="match status" value="1"/>
</dbReference>
<accession>K9H777</accession>
<dbReference type="Proteomes" id="UP000009881">
    <property type="component" value="Unassembled WGS sequence"/>
</dbReference>
<evidence type="ECO:0000259" key="3">
    <source>
        <dbReference type="SMART" id="SM00822"/>
    </source>
</evidence>
<dbReference type="GO" id="GO:0016020">
    <property type="term" value="C:membrane"/>
    <property type="evidence" value="ECO:0007669"/>
    <property type="project" value="TreeGrafter"/>
</dbReference>
<dbReference type="AlphaFoldDB" id="K9H777"/>
<protein>
    <submittedName>
        <fullName evidence="4">Oxidoreductase</fullName>
    </submittedName>
</protein>
<gene>
    <name evidence="4" type="ORF">C882_2770</name>
</gene>
<comment type="similarity">
    <text evidence="1">Belongs to the short-chain dehydrogenases/reductases (SDR) family.</text>
</comment>
<dbReference type="InterPro" id="IPR036291">
    <property type="entry name" value="NAD(P)-bd_dom_sf"/>
</dbReference>
<comment type="caution">
    <text evidence="4">The sequence shown here is derived from an EMBL/GenBank/DDBJ whole genome shotgun (WGS) entry which is preliminary data.</text>
</comment>
<dbReference type="PANTHER" id="PTHR44196:SF1">
    <property type="entry name" value="DEHYDROGENASE_REDUCTASE SDR FAMILY MEMBER 7B"/>
    <property type="match status" value="1"/>
</dbReference>
<dbReference type="eggNOG" id="COG0300">
    <property type="taxonomic scope" value="Bacteria"/>
</dbReference>
<keyword evidence="2" id="KW-0560">Oxidoreductase</keyword>
<sequence length="251" mass="26330">MFSTAWVTGASSGIGRATALRLAGQGVKVAVSGRTEESLESLAREAEPLSGSCGPFPLDVTDVDACRATVGEIEARMGSIDLALFAAGTHEDMSGTDFSAERAAKVMSVNYLGVVNALDAVLPAMRGRARGRIGVVGSVAGYRGFPGLAAYGPSKAALINLCESIHGDLKREGIRLTLFSPGFVKTRLTEGAMPTPFAITPERAAKEIVRGLSSDCFEVVFPKELAPQFIAGRVMPNRVYLRLAGLLGALR</sequence>
<keyword evidence="5" id="KW-1185">Reference proteome</keyword>
<dbReference type="PANTHER" id="PTHR44196">
    <property type="entry name" value="DEHYDROGENASE/REDUCTASE SDR FAMILY MEMBER 7B"/>
    <property type="match status" value="1"/>
</dbReference>
<dbReference type="InterPro" id="IPR057326">
    <property type="entry name" value="KR_dom"/>
</dbReference>
<dbReference type="EMBL" id="ANHY01000030">
    <property type="protein sequence ID" value="EKV26478.1"/>
    <property type="molecule type" value="Genomic_DNA"/>
</dbReference>
<name>K9H777_9PROT</name>
<dbReference type="SUPFAM" id="SSF51735">
    <property type="entry name" value="NAD(P)-binding Rossmann-fold domains"/>
    <property type="match status" value="1"/>
</dbReference>
<feature type="domain" description="Ketoreductase" evidence="3">
    <location>
        <begin position="3"/>
        <end position="182"/>
    </location>
</feature>
<organism evidence="4 5">
    <name type="scientific">Caenispirillum salinarum AK4</name>
    <dbReference type="NCBI Taxonomy" id="1238182"/>
    <lineage>
        <taxon>Bacteria</taxon>
        <taxon>Pseudomonadati</taxon>
        <taxon>Pseudomonadota</taxon>
        <taxon>Alphaproteobacteria</taxon>
        <taxon>Rhodospirillales</taxon>
        <taxon>Novispirillaceae</taxon>
        <taxon>Caenispirillum</taxon>
    </lineage>
</organism>
<evidence type="ECO:0000313" key="5">
    <source>
        <dbReference type="Proteomes" id="UP000009881"/>
    </source>
</evidence>
<dbReference type="PATRIC" id="fig|1238182.3.peg.4321"/>
<dbReference type="PRINTS" id="PR00081">
    <property type="entry name" value="GDHRDH"/>
</dbReference>
<dbReference type="OrthoDB" id="335726at2"/>
<dbReference type="STRING" id="1238182.C882_2770"/>
<dbReference type="Pfam" id="PF00106">
    <property type="entry name" value="adh_short"/>
    <property type="match status" value="1"/>
</dbReference>
<dbReference type="RefSeq" id="WP_009542761.1">
    <property type="nucleotide sequence ID" value="NZ_ANHY01000030.1"/>
</dbReference>
<reference evidence="4 5" key="1">
    <citation type="journal article" date="2013" name="Genome Announc.">
        <title>Draft Genome Sequence of an Alphaproteobacterium, Caenispirillum salinarum AK4(T), Isolated from a Solar Saltern.</title>
        <authorList>
            <person name="Khatri I."/>
            <person name="Singh A."/>
            <person name="Korpole S."/>
            <person name="Pinnaka A.K."/>
            <person name="Subramanian S."/>
        </authorList>
    </citation>
    <scope>NUCLEOTIDE SEQUENCE [LARGE SCALE GENOMIC DNA]</scope>
    <source>
        <strain evidence="4 5">AK4</strain>
    </source>
</reference>
<evidence type="ECO:0000256" key="1">
    <source>
        <dbReference type="ARBA" id="ARBA00006484"/>
    </source>
</evidence>
<dbReference type="SMART" id="SM00822">
    <property type="entry name" value="PKS_KR"/>
    <property type="match status" value="1"/>
</dbReference>
<evidence type="ECO:0000313" key="4">
    <source>
        <dbReference type="EMBL" id="EKV26478.1"/>
    </source>
</evidence>
<dbReference type="GO" id="GO:0016491">
    <property type="term" value="F:oxidoreductase activity"/>
    <property type="evidence" value="ECO:0007669"/>
    <property type="project" value="UniProtKB-KW"/>
</dbReference>
<proteinExistence type="inferred from homology"/>
<evidence type="ECO:0000256" key="2">
    <source>
        <dbReference type="ARBA" id="ARBA00023002"/>
    </source>
</evidence>
<dbReference type="InterPro" id="IPR002347">
    <property type="entry name" value="SDR_fam"/>
</dbReference>